<dbReference type="InterPro" id="IPR012226">
    <property type="entry name" value="Diguanyl_cyclase/Pdiesterase"/>
</dbReference>
<dbReference type="NCBIfam" id="TIGR00254">
    <property type="entry name" value="GGDEF"/>
    <property type="match status" value="1"/>
</dbReference>
<feature type="domain" description="PAS" evidence="3">
    <location>
        <begin position="160"/>
        <end position="230"/>
    </location>
</feature>
<feature type="domain" description="EAL" evidence="5">
    <location>
        <begin position="460"/>
        <end position="713"/>
    </location>
</feature>
<keyword evidence="8" id="KW-1185">Reference proteome</keyword>
<dbReference type="InterPro" id="IPR043128">
    <property type="entry name" value="Rev_trsase/Diguanyl_cyclase"/>
</dbReference>
<evidence type="ECO:0000313" key="7">
    <source>
        <dbReference type="EMBL" id="MCU6792157.1"/>
    </source>
</evidence>
<evidence type="ECO:0000256" key="1">
    <source>
        <dbReference type="SAM" id="Coils"/>
    </source>
</evidence>
<evidence type="ECO:0000313" key="8">
    <source>
        <dbReference type="Proteomes" id="UP001652445"/>
    </source>
</evidence>
<keyword evidence="1" id="KW-0175">Coiled coil</keyword>
<feature type="coiled-coil region" evidence="1">
    <location>
        <begin position="143"/>
        <end position="170"/>
    </location>
</feature>
<dbReference type="Pfam" id="PF00563">
    <property type="entry name" value="EAL"/>
    <property type="match status" value="1"/>
</dbReference>
<feature type="domain" description="PAS" evidence="3">
    <location>
        <begin position="35"/>
        <end position="92"/>
    </location>
</feature>
<gene>
    <name evidence="7" type="ORF">OB236_08465</name>
</gene>
<name>A0ABT2UC42_9BACL</name>
<dbReference type="SMART" id="SM00052">
    <property type="entry name" value="EAL"/>
    <property type="match status" value="1"/>
</dbReference>
<dbReference type="PIRSF" id="PIRSF005925">
    <property type="entry name" value="Dos"/>
    <property type="match status" value="1"/>
</dbReference>
<dbReference type="RefSeq" id="WP_262683557.1">
    <property type="nucleotide sequence ID" value="NZ_JAOQIO010000020.1"/>
</dbReference>
<dbReference type="Gene3D" id="3.30.70.270">
    <property type="match status" value="1"/>
</dbReference>
<dbReference type="InterPro" id="IPR000014">
    <property type="entry name" value="PAS"/>
</dbReference>
<dbReference type="SMART" id="SM00091">
    <property type="entry name" value="PAS"/>
    <property type="match status" value="2"/>
</dbReference>
<dbReference type="PROSITE" id="PS50887">
    <property type="entry name" value="GGDEF"/>
    <property type="match status" value="1"/>
</dbReference>
<dbReference type="PROSITE" id="PS50883">
    <property type="entry name" value="EAL"/>
    <property type="match status" value="1"/>
</dbReference>
<comment type="caution">
    <text evidence="7">The sequence shown here is derived from an EMBL/GenBank/DDBJ whole genome shotgun (WGS) entry which is preliminary data.</text>
</comment>
<dbReference type="SUPFAM" id="SSF55073">
    <property type="entry name" value="Nucleotide cyclase"/>
    <property type="match status" value="1"/>
</dbReference>
<evidence type="ECO:0000259" key="6">
    <source>
        <dbReference type="PROSITE" id="PS50887"/>
    </source>
</evidence>
<dbReference type="SMART" id="SM00267">
    <property type="entry name" value="GGDEF"/>
    <property type="match status" value="1"/>
</dbReference>
<dbReference type="InterPro" id="IPR000160">
    <property type="entry name" value="GGDEF_dom"/>
</dbReference>
<feature type="compositionally biased region" description="Polar residues" evidence="2">
    <location>
        <begin position="1"/>
        <end position="17"/>
    </location>
</feature>
<dbReference type="CDD" id="cd01949">
    <property type="entry name" value="GGDEF"/>
    <property type="match status" value="1"/>
</dbReference>
<feature type="domain" description="PAC" evidence="4">
    <location>
        <begin position="107"/>
        <end position="159"/>
    </location>
</feature>
<dbReference type="PANTHER" id="PTHR44757:SF2">
    <property type="entry name" value="BIOFILM ARCHITECTURE MAINTENANCE PROTEIN MBAA"/>
    <property type="match status" value="1"/>
</dbReference>
<dbReference type="Pfam" id="PF08448">
    <property type="entry name" value="PAS_4"/>
    <property type="match status" value="1"/>
</dbReference>
<evidence type="ECO:0000259" key="3">
    <source>
        <dbReference type="PROSITE" id="PS50112"/>
    </source>
</evidence>
<dbReference type="PROSITE" id="PS50112">
    <property type="entry name" value="PAS"/>
    <property type="match status" value="2"/>
</dbReference>
<dbReference type="SUPFAM" id="SSF141868">
    <property type="entry name" value="EAL domain-like"/>
    <property type="match status" value="1"/>
</dbReference>
<feature type="domain" description="PAC" evidence="4">
    <location>
        <begin position="234"/>
        <end position="286"/>
    </location>
</feature>
<dbReference type="InterPro" id="IPR029787">
    <property type="entry name" value="Nucleotide_cyclase"/>
</dbReference>
<dbReference type="InterPro" id="IPR035965">
    <property type="entry name" value="PAS-like_dom_sf"/>
</dbReference>
<sequence length="717" mass="81958">MKEQSTNSLSNSPTYPSEDSLLLENDERLRGALKELSDIRHALDQSSIVAITDPRGTILYVNDQFCKISQYERNELLGQDHRILNSDYHARDYFKDMWATIGSGRIWRGEIRNKAKDGTFYWVDTTIVPFLNEQGRPYHYVSIRNDISLRKQMEEEIRKSEEEYRLITENSSDLISIIDTAGNFVYASPSHMILLGHDLTSFESSHLLQWVHEEDREIVSTSIQQIIHTRKSSTQLEFRVRTRSERYFYVETTLNPILQASTEVSSLVLVMRDITERKKSEQTIYHLAYHDTLTDLPNRRLFMDRLRKEVQLAKRHQAQLAIMFLDLDRFKDINDSLGHEAGDLILIESAKRISHCVGPNGLVARLGGDEFVVLLKSLPSLTEVESVSINIQTSLQEPIELAGQLHSMSCSMGVVLFPSNGRDPDELLKRADMALYAAKDMGRNGVSFFHSDMEERSLARILLENELKKAIELEQFHIDYQPKLDLSTGQLIGMEALVRWNHPELGRIPPDKFIPVAEDTGLIIPLGEWVLRRACEQNKKWQTQGYPHVQLSVNLSARQFYQPDLLDKIKEVLTMTELDPQWLELEVTESIFADIDHAVTILEEIKELGVHTSIDDFGTGYSSFSYIKHLPVNTLKIDASFIRDIHHNKESQAIVKAILTIAQTLDINVIAEGVESQEQLAILQEDGCNQGQGFLFSKPLSDQDFGAYLQGLRITRS</sequence>
<dbReference type="PANTHER" id="PTHR44757">
    <property type="entry name" value="DIGUANYLATE CYCLASE DGCP"/>
    <property type="match status" value="1"/>
</dbReference>
<dbReference type="EMBL" id="JAOQIO010000020">
    <property type="protein sequence ID" value="MCU6792157.1"/>
    <property type="molecule type" value="Genomic_DNA"/>
</dbReference>
<dbReference type="InterPro" id="IPR000700">
    <property type="entry name" value="PAS-assoc_C"/>
</dbReference>
<feature type="domain" description="GGDEF" evidence="6">
    <location>
        <begin position="318"/>
        <end position="451"/>
    </location>
</feature>
<dbReference type="Gene3D" id="3.20.20.450">
    <property type="entry name" value="EAL domain"/>
    <property type="match status" value="1"/>
</dbReference>
<evidence type="ECO:0000259" key="5">
    <source>
        <dbReference type="PROSITE" id="PS50883"/>
    </source>
</evidence>
<evidence type="ECO:0000256" key="2">
    <source>
        <dbReference type="SAM" id="MobiDB-lite"/>
    </source>
</evidence>
<organism evidence="7 8">
    <name type="scientific">Paenibacillus baimaensis</name>
    <dbReference type="NCBI Taxonomy" id="2982185"/>
    <lineage>
        <taxon>Bacteria</taxon>
        <taxon>Bacillati</taxon>
        <taxon>Bacillota</taxon>
        <taxon>Bacilli</taxon>
        <taxon>Bacillales</taxon>
        <taxon>Paenibacillaceae</taxon>
        <taxon>Paenibacillus</taxon>
    </lineage>
</organism>
<reference evidence="7 8" key="1">
    <citation type="submission" date="2022-09" db="EMBL/GenBank/DDBJ databases">
        <authorList>
            <person name="Han X.L."/>
            <person name="Wang Q."/>
            <person name="Lu T."/>
        </authorList>
    </citation>
    <scope>NUCLEOTIDE SEQUENCE [LARGE SCALE GENOMIC DNA]</scope>
    <source>
        <strain evidence="7 8">WQ 127069</strain>
    </source>
</reference>
<dbReference type="Gene3D" id="3.30.450.20">
    <property type="entry name" value="PAS domain"/>
    <property type="match status" value="2"/>
</dbReference>
<dbReference type="InterPro" id="IPR052155">
    <property type="entry name" value="Biofilm_reg_signaling"/>
</dbReference>
<dbReference type="InterPro" id="IPR001633">
    <property type="entry name" value="EAL_dom"/>
</dbReference>
<evidence type="ECO:0000259" key="4">
    <source>
        <dbReference type="PROSITE" id="PS50113"/>
    </source>
</evidence>
<accession>A0ABT2UC42</accession>
<dbReference type="InterPro" id="IPR013656">
    <property type="entry name" value="PAS_4"/>
</dbReference>
<dbReference type="Pfam" id="PF00990">
    <property type="entry name" value="GGDEF"/>
    <property type="match status" value="1"/>
</dbReference>
<dbReference type="InterPro" id="IPR001610">
    <property type="entry name" value="PAC"/>
</dbReference>
<dbReference type="SMART" id="SM00086">
    <property type="entry name" value="PAC"/>
    <property type="match status" value="2"/>
</dbReference>
<feature type="region of interest" description="Disordered" evidence="2">
    <location>
        <begin position="1"/>
        <end position="20"/>
    </location>
</feature>
<dbReference type="SUPFAM" id="SSF55785">
    <property type="entry name" value="PYP-like sensor domain (PAS domain)"/>
    <property type="match status" value="2"/>
</dbReference>
<dbReference type="CDD" id="cd01948">
    <property type="entry name" value="EAL"/>
    <property type="match status" value="1"/>
</dbReference>
<dbReference type="InterPro" id="IPR035919">
    <property type="entry name" value="EAL_sf"/>
</dbReference>
<dbReference type="PROSITE" id="PS50113">
    <property type="entry name" value="PAC"/>
    <property type="match status" value="2"/>
</dbReference>
<dbReference type="CDD" id="cd00130">
    <property type="entry name" value="PAS"/>
    <property type="match status" value="2"/>
</dbReference>
<protein>
    <submittedName>
        <fullName evidence="7">EAL domain-containing protein</fullName>
    </submittedName>
</protein>
<dbReference type="Pfam" id="PF13426">
    <property type="entry name" value="PAS_9"/>
    <property type="match status" value="1"/>
</dbReference>
<dbReference type="Proteomes" id="UP001652445">
    <property type="component" value="Unassembled WGS sequence"/>
</dbReference>
<proteinExistence type="predicted"/>
<dbReference type="NCBIfam" id="TIGR00229">
    <property type="entry name" value="sensory_box"/>
    <property type="match status" value="2"/>
</dbReference>